<evidence type="ECO:0000313" key="2">
    <source>
        <dbReference type="EMBL" id="CCM00116.1"/>
    </source>
</evidence>
<dbReference type="Proteomes" id="UP000006352">
    <property type="component" value="Unassembled WGS sequence"/>
</dbReference>
<dbReference type="OrthoDB" id="433738at2759"/>
<gene>
    <name evidence="2" type="ORF">FIBRA_02143</name>
</gene>
<feature type="compositionally biased region" description="Low complexity" evidence="1">
    <location>
        <begin position="243"/>
        <end position="257"/>
    </location>
</feature>
<evidence type="ECO:0000256" key="1">
    <source>
        <dbReference type="SAM" id="MobiDB-lite"/>
    </source>
</evidence>
<feature type="region of interest" description="Disordered" evidence="1">
    <location>
        <begin position="296"/>
        <end position="432"/>
    </location>
</feature>
<dbReference type="STRING" id="599839.J4I8W4"/>
<dbReference type="EMBL" id="HE796965">
    <property type="protein sequence ID" value="CCM00116.1"/>
    <property type="molecule type" value="Genomic_DNA"/>
</dbReference>
<dbReference type="HOGENOM" id="CLU_014804_0_0_1"/>
<evidence type="ECO:0000313" key="3">
    <source>
        <dbReference type="Proteomes" id="UP000006352"/>
    </source>
</evidence>
<feature type="compositionally biased region" description="Polar residues" evidence="1">
    <location>
        <begin position="205"/>
        <end position="214"/>
    </location>
</feature>
<accession>J4I8W4</accession>
<dbReference type="RefSeq" id="XP_012179399.1">
    <property type="nucleotide sequence ID" value="XM_012324009.1"/>
</dbReference>
<proteinExistence type="predicted"/>
<sequence>MQRRPPAAVPPLALPVSQRATRRQTALPRGGSPHTPPNSRSPLPLLASGANRNSSDSWNSSNYDGADDMEVEWSVEQTRLLSRTLDALPAHLLTPFNGPVPPSNLLDKIARGVSQAKGSVGWPHSLRATRAKIVELARMRAKEAASDGASDTIAEEDASDPDAQQQSTSSGPKRPLYRQSSMDFMQMAPPNLMDNDKITRLSRRLQSSDRTIPNPSYRSHPSISSRPSSPSFGMARRRGIFPSTPSSTTLNSSNSDSRNAHMRRSMSDMSNSSDSFILPVLDPRVQRVKRADSFAGSRVYGPGQSLKRAPSFGTIPKRSSGAMSQSGRDSEATSSDEEEKMRSMKAKKARVKAASPTPLPTSSPSVSPEKPKSRRKSHQETVNKSPRANKETSARRTTKPRTNLKRNPIILGGELPHPQPDRNPPTTRDSLRTDNFNLLHTSRIGDLLTARGPHALEVPMTPGTPSTPQVPRGKSLRRTGGAKLPSRTIARKISFGSMIAPAPEAYGEPGSGFGLGLDSAFQLQ</sequence>
<feature type="compositionally biased region" description="Low complexity" evidence="1">
    <location>
        <begin position="51"/>
        <end position="62"/>
    </location>
</feature>
<organism evidence="2 3">
    <name type="scientific">Fibroporia radiculosa</name>
    <dbReference type="NCBI Taxonomy" id="599839"/>
    <lineage>
        <taxon>Eukaryota</taxon>
        <taxon>Fungi</taxon>
        <taxon>Dikarya</taxon>
        <taxon>Basidiomycota</taxon>
        <taxon>Agaricomycotina</taxon>
        <taxon>Agaricomycetes</taxon>
        <taxon>Polyporales</taxon>
        <taxon>Fibroporiaceae</taxon>
        <taxon>Fibroporia</taxon>
    </lineage>
</organism>
<dbReference type="InParanoid" id="J4I8W4"/>
<feature type="region of interest" description="Disordered" evidence="1">
    <location>
        <begin position="143"/>
        <end position="177"/>
    </location>
</feature>
<keyword evidence="3" id="KW-1185">Reference proteome</keyword>
<feature type="region of interest" description="Disordered" evidence="1">
    <location>
        <begin position="205"/>
        <end position="276"/>
    </location>
</feature>
<feature type="region of interest" description="Disordered" evidence="1">
    <location>
        <begin position="1"/>
        <end position="65"/>
    </location>
</feature>
<reference evidence="2 3" key="1">
    <citation type="journal article" date="2012" name="Appl. Environ. Microbiol.">
        <title>Short-read sequencing for genomic analysis of the brown rot fungus Fibroporia radiculosa.</title>
        <authorList>
            <person name="Tang J.D."/>
            <person name="Perkins A.D."/>
            <person name="Sonstegard T.S."/>
            <person name="Schroeder S.G."/>
            <person name="Burgess S.C."/>
            <person name="Diehl S.V."/>
        </authorList>
    </citation>
    <scope>NUCLEOTIDE SEQUENCE [LARGE SCALE GENOMIC DNA]</scope>
    <source>
        <strain evidence="2 3">TFFH 294</strain>
    </source>
</reference>
<name>J4I8W4_9APHY</name>
<dbReference type="AlphaFoldDB" id="J4I8W4"/>
<feature type="compositionally biased region" description="Polar residues" evidence="1">
    <location>
        <begin position="162"/>
        <end position="171"/>
    </location>
</feature>
<protein>
    <submittedName>
        <fullName evidence="2">Uncharacterized protein</fullName>
    </submittedName>
</protein>
<feature type="region of interest" description="Disordered" evidence="1">
    <location>
        <begin position="457"/>
        <end position="484"/>
    </location>
</feature>
<feature type="compositionally biased region" description="Low complexity" evidence="1">
    <location>
        <begin position="215"/>
        <end position="231"/>
    </location>
</feature>
<dbReference type="GeneID" id="24095027"/>